<organism evidence="2">
    <name type="scientific">bioreactor metagenome</name>
    <dbReference type="NCBI Taxonomy" id="1076179"/>
    <lineage>
        <taxon>unclassified sequences</taxon>
        <taxon>metagenomes</taxon>
        <taxon>ecological metagenomes</taxon>
    </lineage>
</organism>
<comment type="caution">
    <text evidence="2">The sequence shown here is derived from an EMBL/GenBank/DDBJ whole genome shotgun (WGS) entry which is preliminary data.</text>
</comment>
<evidence type="ECO:0000256" key="1">
    <source>
        <dbReference type="SAM" id="MobiDB-lite"/>
    </source>
</evidence>
<reference evidence="2" key="1">
    <citation type="submission" date="2019-08" db="EMBL/GenBank/DDBJ databases">
        <authorList>
            <person name="Kucharzyk K."/>
            <person name="Murdoch R.W."/>
            <person name="Higgins S."/>
            <person name="Loffler F."/>
        </authorList>
    </citation>
    <scope>NUCLEOTIDE SEQUENCE</scope>
</reference>
<dbReference type="EMBL" id="VSSQ01065871">
    <property type="protein sequence ID" value="MPN18519.1"/>
    <property type="molecule type" value="Genomic_DNA"/>
</dbReference>
<name>A0A645FY16_9ZZZZ</name>
<protein>
    <submittedName>
        <fullName evidence="2">Uncharacterized protein</fullName>
    </submittedName>
</protein>
<feature type="compositionally biased region" description="Basic and acidic residues" evidence="1">
    <location>
        <begin position="55"/>
        <end position="67"/>
    </location>
</feature>
<feature type="region of interest" description="Disordered" evidence="1">
    <location>
        <begin position="45"/>
        <end position="67"/>
    </location>
</feature>
<gene>
    <name evidence="2" type="ORF">SDC9_165879</name>
</gene>
<sequence length="67" mass="7657">MGGHLRPRHRYPLDLPHKQVDWQDIRRIRLYVNKRHLDGSAVRRGRGGAALLPRPVKERPGSEGDAA</sequence>
<accession>A0A645FY16</accession>
<dbReference type="AlphaFoldDB" id="A0A645FY16"/>
<proteinExistence type="predicted"/>
<evidence type="ECO:0000313" key="2">
    <source>
        <dbReference type="EMBL" id="MPN18519.1"/>
    </source>
</evidence>